<name>A0A3N4PLX3_9GAMM</name>
<feature type="chain" id="PRO_5018049449" evidence="1">
    <location>
        <begin position="22"/>
        <end position="245"/>
    </location>
</feature>
<dbReference type="Pfam" id="PF20616">
    <property type="entry name" value="Caps_syn_GfcC_N"/>
    <property type="match status" value="1"/>
</dbReference>
<dbReference type="Gene3D" id="3.10.20.700">
    <property type="match status" value="1"/>
</dbReference>
<comment type="caution">
    <text evidence="4">The sequence shown here is derived from an EMBL/GenBank/DDBJ whole genome shotgun (WGS) entry which is preliminary data.</text>
</comment>
<dbReference type="InterPro" id="IPR010425">
    <property type="entry name" value="Caps_synth_GfcC-like_C"/>
</dbReference>
<protein>
    <submittedName>
        <fullName evidence="4">Uncharacterized protein</fullName>
    </submittedName>
</protein>
<sequence length="245" mass="26553">MKNTLSLLAGLMLAGSSAAWAAGQVTVHTAQGSATLGEVQDLAQVVTQPALINDVWWRGAVIAERGASATALQQQRKTLDDLRAWQAQSSGERAAAIGEVLRQLSSVSVTGRQFVSLDPDWIRLHPADNRRLQGDYDLYVTPPSTSVWLMGALHGAGKTSWQPGQTVRGYLAGHERLSGAEKSEVTVIAPSGETQRVPVAYWNHRHVEVAPGSIIWLGFSAWSLPDGYDDLNQRMISVLTHRVPE</sequence>
<feature type="domain" description="Capsule biosynthesis GfcC-like C-terminal" evidence="2">
    <location>
        <begin position="156"/>
        <end position="244"/>
    </location>
</feature>
<keyword evidence="1" id="KW-0732">Signal</keyword>
<evidence type="ECO:0000313" key="4">
    <source>
        <dbReference type="EMBL" id="RPE04740.1"/>
    </source>
</evidence>
<dbReference type="InterPro" id="IPR046459">
    <property type="entry name" value="Caps_syn_GfcC_N"/>
</dbReference>
<evidence type="ECO:0000313" key="5">
    <source>
        <dbReference type="Proteomes" id="UP000281332"/>
    </source>
</evidence>
<dbReference type="Proteomes" id="UP000281332">
    <property type="component" value="Unassembled WGS sequence"/>
</dbReference>
<keyword evidence="5" id="KW-1185">Reference proteome</keyword>
<dbReference type="Gene3D" id="6.10.250.2280">
    <property type="match status" value="1"/>
</dbReference>
<gene>
    <name evidence="4" type="ORF">BBB56_02590</name>
</gene>
<dbReference type="Pfam" id="PF06251">
    <property type="entry name" value="Caps_syn_GfcC_C"/>
    <property type="match status" value="1"/>
</dbReference>
<evidence type="ECO:0000259" key="2">
    <source>
        <dbReference type="Pfam" id="PF06251"/>
    </source>
</evidence>
<dbReference type="EMBL" id="RMVG01000001">
    <property type="protein sequence ID" value="RPE04740.1"/>
    <property type="molecule type" value="Genomic_DNA"/>
</dbReference>
<feature type="domain" description="Capsule biosynthesis GfcC-like N-terminal" evidence="3">
    <location>
        <begin position="24"/>
        <end position="142"/>
    </location>
</feature>
<evidence type="ECO:0000256" key="1">
    <source>
        <dbReference type="SAM" id="SignalP"/>
    </source>
</evidence>
<evidence type="ECO:0000259" key="3">
    <source>
        <dbReference type="Pfam" id="PF20616"/>
    </source>
</evidence>
<organism evidence="4 5">
    <name type="scientific">Candidatus Pantoea deserta</name>
    <dbReference type="NCBI Taxonomy" id="1869313"/>
    <lineage>
        <taxon>Bacteria</taxon>
        <taxon>Pseudomonadati</taxon>
        <taxon>Pseudomonadota</taxon>
        <taxon>Gammaproteobacteria</taxon>
        <taxon>Enterobacterales</taxon>
        <taxon>Erwiniaceae</taxon>
        <taxon>Pantoea</taxon>
    </lineage>
</organism>
<proteinExistence type="predicted"/>
<dbReference type="OrthoDB" id="5592890at2"/>
<dbReference type="Gene3D" id="3.10.560.10">
    <property type="entry name" value="Outer membrane lipoprotein wza domain like"/>
    <property type="match status" value="1"/>
</dbReference>
<accession>A0A3N4PLX3</accession>
<dbReference type="RefSeq" id="WP_123798496.1">
    <property type="nucleotide sequence ID" value="NZ_RMVG01000001.1"/>
</dbReference>
<dbReference type="AlphaFoldDB" id="A0A3N4PLX3"/>
<reference evidence="4 5" key="1">
    <citation type="submission" date="2018-11" db="EMBL/GenBank/DDBJ databases">
        <title>Whole genome sequencing of Pantoea sp. RIT388.</title>
        <authorList>
            <person name="Gan H.M."/>
            <person name="Hudson A.O."/>
        </authorList>
    </citation>
    <scope>NUCLEOTIDE SEQUENCE [LARGE SCALE GENOMIC DNA]</scope>
    <source>
        <strain evidence="4 5">RIT388</strain>
    </source>
</reference>
<feature type="signal peptide" evidence="1">
    <location>
        <begin position="1"/>
        <end position="21"/>
    </location>
</feature>